<dbReference type="Proteomes" id="UP000215145">
    <property type="component" value="Unassembled WGS sequence"/>
</dbReference>
<name>A0A229NUK9_9BACL</name>
<evidence type="ECO:0000313" key="1">
    <source>
        <dbReference type="EMBL" id="OXM13572.1"/>
    </source>
</evidence>
<evidence type="ECO:0000313" key="2">
    <source>
        <dbReference type="Proteomes" id="UP000215145"/>
    </source>
</evidence>
<organism evidence="1 2">
    <name type="scientific">Paenibacillus herberti</name>
    <dbReference type="NCBI Taxonomy" id="1619309"/>
    <lineage>
        <taxon>Bacteria</taxon>
        <taxon>Bacillati</taxon>
        <taxon>Bacillota</taxon>
        <taxon>Bacilli</taxon>
        <taxon>Bacillales</taxon>
        <taxon>Paenibacillaceae</taxon>
        <taxon>Paenibacillus</taxon>
    </lineage>
</organism>
<dbReference type="RefSeq" id="WP_089526276.1">
    <property type="nucleotide sequence ID" value="NZ_NMUQ01000003.1"/>
</dbReference>
<gene>
    <name evidence="1" type="ORF">CGZ75_21295</name>
</gene>
<proteinExistence type="predicted"/>
<dbReference type="AlphaFoldDB" id="A0A229NUK9"/>
<keyword evidence="2" id="KW-1185">Reference proteome</keyword>
<dbReference type="OrthoDB" id="2629263at2"/>
<sequence length="78" mass="8995">MEKQEIFIKGYLNRGIKITFLDNLDVTGGYVNYYCFNNVIVIVPSEAQDDTRLLIPISAIKTIQPWPIDDFELEDDIV</sequence>
<comment type="caution">
    <text evidence="1">The sequence shown here is derived from an EMBL/GenBank/DDBJ whole genome shotgun (WGS) entry which is preliminary data.</text>
</comment>
<accession>A0A229NUK9</accession>
<evidence type="ECO:0008006" key="3">
    <source>
        <dbReference type="Google" id="ProtNLM"/>
    </source>
</evidence>
<dbReference type="EMBL" id="NMUQ01000003">
    <property type="protein sequence ID" value="OXM13572.1"/>
    <property type="molecule type" value="Genomic_DNA"/>
</dbReference>
<protein>
    <recommendedName>
        <fullName evidence="3">PRC-barrel domain-containing protein</fullName>
    </recommendedName>
</protein>
<reference evidence="1 2" key="1">
    <citation type="submission" date="2017-07" db="EMBL/GenBank/DDBJ databases">
        <title>Paenibacillus herberti R33 genome sequencing and assembly.</title>
        <authorList>
            <person name="Su W."/>
        </authorList>
    </citation>
    <scope>NUCLEOTIDE SEQUENCE [LARGE SCALE GENOMIC DNA]</scope>
    <source>
        <strain evidence="1 2">R33</strain>
    </source>
</reference>